<dbReference type="OrthoDB" id="3234360at2"/>
<dbReference type="KEGG" id="mdx:BTO20_09755"/>
<feature type="compositionally biased region" description="Polar residues" evidence="1">
    <location>
        <begin position="136"/>
        <end position="148"/>
    </location>
</feature>
<gene>
    <name evidence="3" type="ORF">BTO20_09755</name>
</gene>
<sequence length="148" mass="16381">MARAPRLFGTAGCATLVRGSTYCPDHQRQRGWRRGGTTRTNTTEDRARRDRVLQRAGHQCRIRYPDVCIGTASCCDHIVALTEHGDDSDENCQAACAPCHRRKTSLEGHRARWGDSSAPVPPSAPKPAHRDHASRSAPSSTPRTLWVR</sequence>
<dbReference type="RefSeq" id="WP_087075407.1">
    <property type="nucleotide sequence ID" value="NZ_CP020809.1"/>
</dbReference>
<dbReference type="EMBL" id="CP020809">
    <property type="protein sequence ID" value="ART68832.1"/>
    <property type="molecule type" value="Genomic_DNA"/>
</dbReference>
<evidence type="ECO:0000313" key="4">
    <source>
        <dbReference type="Proteomes" id="UP000195331"/>
    </source>
</evidence>
<dbReference type="Proteomes" id="UP000195331">
    <property type="component" value="Chromosome"/>
</dbReference>
<dbReference type="AlphaFoldDB" id="A0A1Y0C107"/>
<feature type="region of interest" description="Disordered" evidence="1">
    <location>
        <begin position="107"/>
        <end position="148"/>
    </location>
</feature>
<dbReference type="InterPro" id="IPR003615">
    <property type="entry name" value="HNH_nuc"/>
</dbReference>
<proteinExistence type="predicted"/>
<accession>A0A1Y0C107</accession>
<evidence type="ECO:0000259" key="2">
    <source>
        <dbReference type="SMART" id="SM00507"/>
    </source>
</evidence>
<dbReference type="InterPro" id="IPR002711">
    <property type="entry name" value="HNH"/>
</dbReference>
<protein>
    <recommendedName>
        <fullName evidence="2">HNH nuclease domain-containing protein</fullName>
    </recommendedName>
</protein>
<dbReference type="SMART" id="SM00507">
    <property type="entry name" value="HNHc"/>
    <property type="match status" value="1"/>
</dbReference>
<name>A0A1Y0C107_9MYCO</name>
<dbReference type="GO" id="GO:0004519">
    <property type="term" value="F:endonuclease activity"/>
    <property type="evidence" value="ECO:0007669"/>
    <property type="project" value="InterPro"/>
</dbReference>
<organism evidence="3 4">
    <name type="scientific">Mycobacterium dioxanotrophicus</name>
    <dbReference type="NCBI Taxonomy" id="482462"/>
    <lineage>
        <taxon>Bacteria</taxon>
        <taxon>Bacillati</taxon>
        <taxon>Actinomycetota</taxon>
        <taxon>Actinomycetes</taxon>
        <taxon>Mycobacteriales</taxon>
        <taxon>Mycobacteriaceae</taxon>
        <taxon>Mycobacterium</taxon>
    </lineage>
</organism>
<reference evidence="3 4" key="1">
    <citation type="submission" date="2017-04" db="EMBL/GenBank/DDBJ databases">
        <title>Whole Genome Sequence of 1,4-Dioxane Degrading Bacterium Mycobacterium dioxanotrophicus PH-06.</title>
        <authorList>
            <person name="He Y."/>
        </authorList>
    </citation>
    <scope>NUCLEOTIDE SEQUENCE [LARGE SCALE GENOMIC DNA]</scope>
    <source>
        <strain evidence="3 4">PH-06</strain>
    </source>
</reference>
<feature type="region of interest" description="Disordered" evidence="1">
    <location>
        <begin position="26"/>
        <end position="47"/>
    </location>
</feature>
<dbReference type="CDD" id="cd00085">
    <property type="entry name" value="HNHc"/>
    <property type="match status" value="1"/>
</dbReference>
<evidence type="ECO:0000313" key="3">
    <source>
        <dbReference type="EMBL" id="ART68832.1"/>
    </source>
</evidence>
<keyword evidence="4" id="KW-1185">Reference proteome</keyword>
<evidence type="ECO:0000256" key="1">
    <source>
        <dbReference type="SAM" id="MobiDB-lite"/>
    </source>
</evidence>
<dbReference type="Pfam" id="PF01844">
    <property type="entry name" value="HNH"/>
    <property type="match status" value="1"/>
</dbReference>
<dbReference type="GO" id="GO:0008270">
    <property type="term" value="F:zinc ion binding"/>
    <property type="evidence" value="ECO:0007669"/>
    <property type="project" value="InterPro"/>
</dbReference>
<dbReference type="Gene3D" id="1.10.30.50">
    <property type="match status" value="1"/>
</dbReference>
<dbReference type="GO" id="GO:0003676">
    <property type="term" value="F:nucleic acid binding"/>
    <property type="evidence" value="ECO:0007669"/>
    <property type="project" value="InterPro"/>
</dbReference>
<feature type="domain" description="HNH nuclease" evidence="2">
    <location>
        <begin position="47"/>
        <end position="101"/>
    </location>
</feature>